<accession>A0A5C5RMU6</accession>
<evidence type="ECO:0000313" key="7">
    <source>
        <dbReference type="Proteomes" id="UP000319792"/>
    </source>
</evidence>
<organism evidence="6 7">
    <name type="scientific">Tsukamurella sputi</name>
    <dbReference type="NCBI Taxonomy" id="2591848"/>
    <lineage>
        <taxon>Bacteria</taxon>
        <taxon>Bacillati</taxon>
        <taxon>Actinomycetota</taxon>
        <taxon>Actinomycetes</taxon>
        <taxon>Mycobacteriales</taxon>
        <taxon>Tsukamurellaceae</taxon>
        <taxon>Tsukamurella</taxon>
    </lineage>
</organism>
<proteinExistence type="inferred from homology"/>
<feature type="compositionally biased region" description="Basic residues" evidence="5">
    <location>
        <begin position="98"/>
        <end position="112"/>
    </location>
</feature>
<keyword evidence="7" id="KW-1185">Reference proteome</keyword>
<feature type="region of interest" description="Disordered" evidence="5">
    <location>
        <begin position="1"/>
        <end position="136"/>
    </location>
</feature>
<keyword evidence="3" id="KW-0963">Cytoplasm</keyword>
<evidence type="ECO:0000256" key="4">
    <source>
        <dbReference type="ARBA" id="ARBA00023186"/>
    </source>
</evidence>
<evidence type="ECO:0000313" key="6">
    <source>
        <dbReference type="EMBL" id="TWS23425.1"/>
    </source>
</evidence>
<evidence type="ECO:0008006" key="8">
    <source>
        <dbReference type="Google" id="ProtNLM"/>
    </source>
</evidence>
<evidence type="ECO:0000256" key="2">
    <source>
        <dbReference type="ARBA" id="ARBA00006411"/>
    </source>
</evidence>
<keyword evidence="4" id="KW-0143">Chaperone</keyword>
<reference evidence="6 7" key="2">
    <citation type="submission" date="2019-08" db="EMBL/GenBank/DDBJ databases">
        <title>Tsukamurella conjunctivitidis sp. nov., Tsukamurella assacharolytica sp. nov. and Tsukamurella sputae sp. nov. isolated from patients with conjunctivitis, bacteraemia (lymphoma) and respiratory infection (sputum) in Hong Kong.</title>
        <authorList>
            <person name="Fok K.M.N."/>
            <person name="Fong J.Y.H."/>
        </authorList>
    </citation>
    <scope>NUCLEOTIDE SEQUENCE [LARGE SCALE GENOMIC DNA]</scope>
    <source>
        <strain evidence="6 7">HKU70</strain>
    </source>
</reference>
<sequence length="375" mass="39250">MGVRGTAEGAGFAEQARQGQGVGRGRRCRPWRRRVRSARRPALGLSDRRGAAGPGERRQARRGAIDHTGGRWTRLPDDARGHARRRRCGGSGEARGPFVRRHTGGGLRRRTGRLRDPCRSGGARIPRRDRSGGAVNTRSVAELSARFGTEVPAVLWTPPDPRRGPGPIADEPAAGGELDGDEITALEVLSAPQVRIEARATGTMDARLCLARSGHLTARVVRAAGTATVDLPHCDGTADRLAVLVAPVLGTASPADPAVAASFPAEAGRAALRAGDEGEIAAALRAIGVDADAARLIGRVFARSRRSVEFTVHAGAHRCGSVVAVIDSPAGRVVVRTAGEPDAGTWISVAEGSAHRIGRALRRACEELPGGGWTP</sequence>
<reference evidence="6 7" key="1">
    <citation type="submission" date="2019-06" db="EMBL/GenBank/DDBJ databases">
        <authorList>
            <person name="Teng J.L.L."/>
            <person name="Lee H.H."/>
            <person name="Lau S.K.P."/>
            <person name="Woo P.C.Y."/>
        </authorList>
    </citation>
    <scope>NUCLEOTIDE SEQUENCE [LARGE SCALE GENOMIC DNA]</scope>
    <source>
        <strain evidence="6 7">HKU70</strain>
    </source>
</reference>
<evidence type="ECO:0000256" key="3">
    <source>
        <dbReference type="ARBA" id="ARBA00022490"/>
    </source>
</evidence>
<protein>
    <recommendedName>
        <fullName evidence="8">ESX secretion-associated protein EspG</fullName>
    </recommendedName>
</protein>
<comment type="subcellular location">
    <subcellularLocation>
        <location evidence="1">Cytoplasm</location>
    </subcellularLocation>
</comment>
<feature type="region of interest" description="Disordered" evidence="5">
    <location>
        <begin position="154"/>
        <end position="175"/>
    </location>
</feature>
<dbReference type="Pfam" id="PF14011">
    <property type="entry name" value="ESX-1_EspG"/>
    <property type="match status" value="1"/>
</dbReference>
<feature type="compositionally biased region" description="Basic residues" evidence="5">
    <location>
        <begin position="24"/>
        <end position="39"/>
    </location>
</feature>
<evidence type="ECO:0000256" key="1">
    <source>
        <dbReference type="ARBA" id="ARBA00004496"/>
    </source>
</evidence>
<evidence type="ECO:0000256" key="5">
    <source>
        <dbReference type="SAM" id="MobiDB-lite"/>
    </source>
</evidence>
<dbReference type="Proteomes" id="UP000319792">
    <property type="component" value="Unassembled WGS sequence"/>
</dbReference>
<dbReference type="InterPro" id="IPR025734">
    <property type="entry name" value="EspG"/>
</dbReference>
<dbReference type="EMBL" id="VIGV01000004">
    <property type="protein sequence ID" value="TWS23425.1"/>
    <property type="molecule type" value="Genomic_DNA"/>
</dbReference>
<dbReference type="AlphaFoldDB" id="A0A5C5RMU6"/>
<gene>
    <name evidence="6" type="ORF">FK268_14140</name>
</gene>
<comment type="similarity">
    <text evidence="2">Belongs to the EspG family.</text>
</comment>
<comment type="caution">
    <text evidence="6">The sequence shown here is derived from an EMBL/GenBank/DDBJ whole genome shotgun (WGS) entry which is preliminary data.</text>
</comment>
<feature type="compositionally biased region" description="Basic and acidic residues" evidence="5">
    <location>
        <begin position="46"/>
        <end position="81"/>
    </location>
</feature>
<name>A0A5C5RMU6_9ACTN</name>